<dbReference type="Proteomes" id="UP000051176">
    <property type="component" value="Unassembled WGS sequence"/>
</dbReference>
<evidence type="ECO:0000313" key="3">
    <source>
        <dbReference type="Proteomes" id="UP000051176"/>
    </source>
</evidence>
<dbReference type="AlphaFoldDB" id="A0A0R1GP25"/>
<dbReference type="SUPFAM" id="SSF53474">
    <property type="entry name" value="alpha/beta-Hydrolases"/>
    <property type="match status" value="1"/>
</dbReference>
<dbReference type="InterPro" id="IPR000073">
    <property type="entry name" value="AB_hydrolase_1"/>
</dbReference>
<dbReference type="PATRIC" id="fig|1267003.4.peg.1400"/>
<dbReference type="InterPro" id="IPR029058">
    <property type="entry name" value="AB_hydrolase_fold"/>
</dbReference>
<gene>
    <name evidence="2" type="ORF">FD07_GL001322</name>
</gene>
<dbReference type="PRINTS" id="PR00111">
    <property type="entry name" value="ABHYDROLASE"/>
</dbReference>
<accession>A0A0R1GP25</accession>
<organism evidence="2 3">
    <name type="scientific">Levilactobacillus parabrevis ATCC 53295</name>
    <dbReference type="NCBI Taxonomy" id="1267003"/>
    <lineage>
        <taxon>Bacteria</taxon>
        <taxon>Bacillati</taxon>
        <taxon>Bacillota</taxon>
        <taxon>Bacilli</taxon>
        <taxon>Lactobacillales</taxon>
        <taxon>Lactobacillaceae</taxon>
        <taxon>Levilactobacillus</taxon>
    </lineage>
</organism>
<dbReference type="Gene3D" id="3.40.50.1820">
    <property type="entry name" value="alpha/beta hydrolase"/>
    <property type="match status" value="1"/>
</dbReference>
<dbReference type="GO" id="GO:0016020">
    <property type="term" value="C:membrane"/>
    <property type="evidence" value="ECO:0007669"/>
    <property type="project" value="TreeGrafter"/>
</dbReference>
<proteinExistence type="predicted"/>
<dbReference type="PANTHER" id="PTHR43798:SF33">
    <property type="entry name" value="HYDROLASE, PUTATIVE (AFU_ORTHOLOGUE AFUA_2G14860)-RELATED"/>
    <property type="match status" value="1"/>
</dbReference>
<protein>
    <submittedName>
        <fullName evidence="2">Esterase</fullName>
    </submittedName>
</protein>
<name>A0A0R1GP25_9LACO</name>
<dbReference type="PANTHER" id="PTHR43798">
    <property type="entry name" value="MONOACYLGLYCEROL LIPASE"/>
    <property type="match status" value="1"/>
</dbReference>
<reference evidence="2 3" key="1">
    <citation type="journal article" date="2015" name="Genome Announc.">
        <title>Expanding the biotechnology potential of lactobacilli through comparative genomics of 213 strains and associated genera.</title>
        <authorList>
            <person name="Sun Z."/>
            <person name="Harris H.M."/>
            <person name="McCann A."/>
            <person name="Guo C."/>
            <person name="Argimon S."/>
            <person name="Zhang W."/>
            <person name="Yang X."/>
            <person name="Jeffery I.B."/>
            <person name="Cooney J.C."/>
            <person name="Kagawa T.F."/>
            <person name="Liu W."/>
            <person name="Song Y."/>
            <person name="Salvetti E."/>
            <person name="Wrobel A."/>
            <person name="Rasinkangas P."/>
            <person name="Parkhill J."/>
            <person name="Rea M.C."/>
            <person name="O'Sullivan O."/>
            <person name="Ritari J."/>
            <person name="Douillard F.P."/>
            <person name="Paul Ross R."/>
            <person name="Yang R."/>
            <person name="Briner A.E."/>
            <person name="Felis G.E."/>
            <person name="de Vos W.M."/>
            <person name="Barrangou R."/>
            <person name="Klaenhammer T.R."/>
            <person name="Caufield P.W."/>
            <person name="Cui Y."/>
            <person name="Zhang H."/>
            <person name="O'Toole P.W."/>
        </authorList>
    </citation>
    <scope>NUCLEOTIDE SEQUENCE [LARGE SCALE GENOMIC DNA]</scope>
    <source>
        <strain evidence="2 3">ATCC 53295</strain>
    </source>
</reference>
<dbReference type="GO" id="GO:0047372">
    <property type="term" value="F:monoacylglycerol lipase activity"/>
    <property type="evidence" value="ECO:0007669"/>
    <property type="project" value="TreeGrafter"/>
</dbReference>
<dbReference type="eggNOG" id="COG1073">
    <property type="taxonomic scope" value="Bacteria"/>
</dbReference>
<dbReference type="InterPro" id="IPR050266">
    <property type="entry name" value="AB_hydrolase_sf"/>
</dbReference>
<sequence>MEVFKMEFNVTRDGLTLAGIYEPAPKPNGTIAILMHGFTGNRGYTTTELLPQLAQRLRATGVGTVRFDFNGHGHSDGEFANMTVANEIADAQAILTAVQTRLAPKQINLLGHSQGGVVASMLAGYYPDLIHKLVLMAPAATLKDDAIAGHTRGLVYDPRHIPAQLPMDNGKVLGGFYLRTAQLLPIYETAQNFTGPVCLIHGDADRIVAYQASQRYDDVYQNSTFHLIPGASHRLDGAARTTVLQLATNFISN</sequence>
<dbReference type="EMBL" id="AZCZ01000033">
    <property type="protein sequence ID" value="KRK35704.1"/>
    <property type="molecule type" value="Genomic_DNA"/>
</dbReference>
<dbReference type="STRING" id="357278.IV61_GL001137"/>
<evidence type="ECO:0000259" key="1">
    <source>
        <dbReference type="Pfam" id="PF00561"/>
    </source>
</evidence>
<comment type="caution">
    <text evidence="2">The sequence shown here is derived from an EMBL/GenBank/DDBJ whole genome shotgun (WGS) entry which is preliminary data.</text>
</comment>
<dbReference type="GO" id="GO:0046464">
    <property type="term" value="P:acylglycerol catabolic process"/>
    <property type="evidence" value="ECO:0007669"/>
    <property type="project" value="TreeGrafter"/>
</dbReference>
<feature type="domain" description="AB hydrolase-1" evidence="1">
    <location>
        <begin position="33"/>
        <end position="139"/>
    </location>
</feature>
<evidence type="ECO:0000313" key="2">
    <source>
        <dbReference type="EMBL" id="KRK35704.1"/>
    </source>
</evidence>
<dbReference type="Pfam" id="PF00561">
    <property type="entry name" value="Abhydrolase_1"/>
    <property type="match status" value="1"/>
</dbReference>
<keyword evidence="3" id="KW-1185">Reference proteome</keyword>